<dbReference type="PANTHER" id="PTHR24198">
    <property type="entry name" value="ANKYRIN REPEAT AND PROTEIN KINASE DOMAIN-CONTAINING PROTEIN"/>
    <property type="match status" value="1"/>
</dbReference>
<reference evidence="4 5" key="1">
    <citation type="submission" date="2018-06" db="EMBL/GenBank/DDBJ databases">
        <title>Complete Genomes of Monosporascus.</title>
        <authorList>
            <person name="Robinson A.J."/>
            <person name="Natvig D.O."/>
        </authorList>
    </citation>
    <scope>NUCLEOTIDE SEQUENCE [LARGE SCALE GENOMIC DNA]</scope>
    <source>
        <strain evidence="4 5">CBS 110550</strain>
    </source>
</reference>
<feature type="repeat" description="ANK" evidence="3">
    <location>
        <begin position="1"/>
        <end position="31"/>
    </location>
</feature>
<evidence type="ECO:0000256" key="2">
    <source>
        <dbReference type="ARBA" id="ARBA00023043"/>
    </source>
</evidence>
<feature type="repeat" description="ANK" evidence="3">
    <location>
        <begin position="108"/>
        <end position="140"/>
    </location>
</feature>
<organism evidence="4 5">
    <name type="scientific">Monosporascus ibericus</name>
    <dbReference type="NCBI Taxonomy" id="155417"/>
    <lineage>
        <taxon>Eukaryota</taxon>
        <taxon>Fungi</taxon>
        <taxon>Dikarya</taxon>
        <taxon>Ascomycota</taxon>
        <taxon>Pezizomycotina</taxon>
        <taxon>Sordariomycetes</taxon>
        <taxon>Xylariomycetidae</taxon>
        <taxon>Xylariales</taxon>
        <taxon>Xylariales incertae sedis</taxon>
        <taxon>Monosporascus</taxon>
    </lineage>
</organism>
<dbReference type="Proteomes" id="UP000293360">
    <property type="component" value="Unassembled WGS sequence"/>
</dbReference>
<name>A0A4Q4TU26_9PEZI</name>
<accession>A0A4Q4TU26</accession>
<evidence type="ECO:0000313" key="5">
    <source>
        <dbReference type="Proteomes" id="UP000293360"/>
    </source>
</evidence>
<evidence type="ECO:0000256" key="1">
    <source>
        <dbReference type="ARBA" id="ARBA00022737"/>
    </source>
</evidence>
<protein>
    <submittedName>
        <fullName evidence="4">Uncharacterized protein</fullName>
    </submittedName>
</protein>
<feature type="repeat" description="ANK" evidence="3">
    <location>
        <begin position="162"/>
        <end position="194"/>
    </location>
</feature>
<dbReference type="AlphaFoldDB" id="A0A4Q4TU26"/>
<dbReference type="PROSITE" id="PS50088">
    <property type="entry name" value="ANK_REPEAT"/>
    <property type="match status" value="3"/>
</dbReference>
<evidence type="ECO:0000313" key="4">
    <source>
        <dbReference type="EMBL" id="RYP10014.1"/>
    </source>
</evidence>
<dbReference type="PROSITE" id="PS50297">
    <property type="entry name" value="ANK_REP_REGION"/>
    <property type="match status" value="2"/>
</dbReference>
<keyword evidence="5" id="KW-1185">Reference proteome</keyword>
<comment type="caution">
    <text evidence="4">The sequence shown here is derived from an EMBL/GenBank/DDBJ whole genome shotgun (WGS) entry which is preliminary data.</text>
</comment>
<sequence>MTPPHIAAQAGHADTAEILIQQKAKTKLTDRESRVALHLAAENGHWPCVETLLRPGHWADPKADIVWKKDGGHFRAFDYVVNRNKVKEVEEFIQILEDTADDGTEFVRGGSPLHVIARHENMDILRLLPDRGWKCDAKYTINATPLHKAVMHNFLRGIEDFDGKTALHIAAPRDKRPDVEYLVQKLGDIETAEISDMYASVIYECILRPEFNSELAEILVSRGLDVKRVTEPHFTALHAAYSKGRIDAVKWLMEKKKQNVNIPGCKHGTTVCVAVESETNAEEEVRLLREKGAYIDFVEENQPTALQRATSKANATLIDLFLNKRANVNLTGGDLDTPLNAAIQEESG</sequence>
<dbReference type="SUPFAM" id="SSF48403">
    <property type="entry name" value="Ankyrin repeat"/>
    <property type="match status" value="1"/>
</dbReference>
<dbReference type="Gene3D" id="1.25.40.20">
    <property type="entry name" value="Ankyrin repeat-containing domain"/>
    <property type="match status" value="3"/>
</dbReference>
<dbReference type="InterPro" id="IPR002110">
    <property type="entry name" value="Ankyrin_rpt"/>
</dbReference>
<dbReference type="EMBL" id="QJNU01000025">
    <property type="protein sequence ID" value="RYP10014.1"/>
    <property type="molecule type" value="Genomic_DNA"/>
</dbReference>
<keyword evidence="1" id="KW-0677">Repeat</keyword>
<dbReference type="Pfam" id="PF12796">
    <property type="entry name" value="Ank_2"/>
    <property type="match status" value="2"/>
</dbReference>
<dbReference type="STRING" id="155417.A0A4Q4TU26"/>
<dbReference type="InterPro" id="IPR036770">
    <property type="entry name" value="Ankyrin_rpt-contain_sf"/>
</dbReference>
<dbReference type="PANTHER" id="PTHR24198:SF165">
    <property type="entry name" value="ANKYRIN REPEAT-CONTAINING PROTEIN-RELATED"/>
    <property type="match status" value="1"/>
</dbReference>
<dbReference type="SMART" id="SM00248">
    <property type="entry name" value="ANK"/>
    <property type="match status" value="7"/>
</dbReference>
<keyword evidence="2 3" id="KW-0040">ANK repeat</keyword>
<gene>
    <name evidence="4" type="ORF">DL764_000943</name>
</gene>
<dbReference type="OrthoDB" id="341259at2759"/>
<evidence type="ECO:0000256" key="3">
    <source>
        <dbReference type="PROSITE-ProRule" id="PRU00023"/>
    </source>
</evidence>
<proteinExistence type="predicted"/>